<evidence type="ECO:0000259" key="3">
    <source>
        <dbReference type="Pfam" id="PF05368"/>
    </source>
</evidence>
<evidence type="ECO:0000256" key="2">
    <source>
        <dbReference type="ARBA" id="ARBA00022857"/>
    </source>
</evidence>
<keyword evidence="2" id="KW-0521">NADP</keyword>
<dbReference type="OrthoDB" id="3358371at2759"/>
<evidence type="ECO:0000313" key="5">
    <source>
        <dbReference type="Proteomes" id="UP000243515"/>
    </source>
</evidence>
<comment type="similarity">
    <text evidence="1">Belongs to the NmrA-type oxidoreductase family.</text>
</comment>
<dbReference type="GO" id="GO:0005634">
    <property type="term" value="C:nucleus"/>
    <property type="evidence" value="ECO:0007669"/>
    <property type="project" value="TreeGrafter"/>
</dbReference>
<dbReference type="EMBL" id="NPHW01004615">
    <property type="protein sequence ID" value="OXV07705.1"/>
    <property type="molecule type" value="Genomic_DNA"/>
</dbReference>
<feature type="domain" description="NmrA-like" evidence="3">
    <location>
        <begin position="1"/>
        <end position="293"/>
    </location>
</feature>
<dbReference type="AlphaFoldDB" id="A0A232LU70"/>
<evidence type="ECO:0000313" key="4">
    <source>
        <dbReference type="EMBL" id="OXV07705.1"/>
    </source>
</evidence>
<dbReference type="PANTHER" id="PTHR42748:SF11">
    <property type="entry name" value="NMRA-LIKE DOMAIN-CONTAINING PROTEIN"/>
    <property type="match status" value="1"/>
</dbReference>
<gene>
    <name evidence="4" type="ORF">Egran_04530</name>
</gene>
<dbReference type="PANTHER" id="PTHR42748">
    <property type="entry name" value="NITROGEN METABOLITE REPRESSION PROTEIN NMRA FAMILY MEMBER"/>
    <property type="match status" value="1"/>
</dbReference>
<keyword evidence="5" id="KW-1185">Reference proteome</keyword>
<dbReference type="InterPro" id="IPR008030">
    <property type="entry name" value="NmrA-like"/>
</dbReference>
<dbReference type="Gene3D" id="3.40.50.720">
    <property type="entry name" value="NAD(P)-binding Rossmann-like Domain"/>
    <property type="match status" value="1"/>
</dbReference>
<dbReference type="Pfam" id="PF05368">
    <property type="entry name" value="NmrA"/>
    <property type="match status" value="1"/>
</dbReference>
<accession>A0A232LU70</accession>
<name>A0A232LU70_9EURO</name>
<dbReference type="Gene3D" id="3.90.25.10">
    <property type="entry name" value="UDP-galactose 4-epimerase, domain 1"/>
    <property type="match status" value="1"/>
</dbReference>
<organism evidence="4 5">
    <name type="scientific">Elaphomyces granulatus</name>
    <dbReference type="NCBI Taxonomy" id="519963"/>
    <lineage>
        <taxon>Eukaryota</taxon>
        <taxon>Fungi</taxon>
        <taxon>Dikarya</taxon>
        <taxon>Ascomycota</taxon>
        <taxon>Pezizomycotina</taxon>
        <taxon>Eurotiomycetes</taxon>
        <taxon>Eurotiomycetidae</taxon>
        <taxon>Eurotiales</taxon>
        <taxon>Elaphomycetaceae</taxon>
        <taxon>Elaphomyces</taxon>
    </lineage>
</organism>
<proteinExistence type="inferred from homology"/>
<protein>
    <recommendedName>
        <fullName evidence="3">NmrA-like domain-containing protein</fullName>
    </recommendedName>
</protein>
<reference evidence="4 5" key="1">
    <citation type="journal article" date="2015" name="Environ. Microbiol.">
        <title>Metagenome sequence of Elaphomyces granulatus from sporocarp tissue reveals Ascomycota ectomycorrhizal fingerprints of genome expansion and a Proteobacteria-rich microbiome.</title>
        <authorList>
            <person name="Quandt C.A."/>
            <person name="Kohler A."/>
            <person name="Hesse C.N."/>
            <person name="Sharpton T.J."/>
            <person name="Martin F."/>
            <person name="Spatafora J.W."/>
        </authorList>
    </citation>
    <scope>NUCLEOTIDE SEQUENCE [LARGE SCALE GENOMIC DNA]</scope>
    <source>
        <strain evidence="4 5">OSC145934</strain>
    </source>
</reference>
<evidence type="ECO:0000256" key="1">
    <source>
        <dbReference type="ARBA" id="ARBA00006328"/>
    </source>
</evidence>
<dbReference type="InterPro" id="IPR036291">
    <property type="entry name" value="NAD(P)-bd_dom_sf"/>
</dbReference>
<dbReference type="SUPFAM" id="SSF51735">
    <property type="entry name" value="NAD(P)-binding Rossmann-fold domains"/>
    <property type="match status" value="1"/>
</dbReference>
<sequence>MSKLLVIFGATGQQGGSVINCVINDLELSKMYKVRGVTRDPSKATAKALEQKGVEIVKGDLDDTESLKQALYGAHTIFAPTRTNYNDKTKEIVQGKTLGDMAVAAGVQYFIFSTLPDVSNNSGNKYKHCYMFDCKAIVEHYIRSLPIKSAFFAPGAFMSNFSNRMTLHPTGDGSYTMSFTVAPQTEIPLLDVAADTGKYVCTILAEPAKYEGKVLSAATRLYSFDEIARIISKLSGKTVTYKQLPTSTFRVADHAEMLFYFQEFGYYGVNTKEKVEWTARNARGELTTFEEYIAKNPPKFV</sequence>
<dbReference type="CDD" id="cd05251">
    <property type="entry name" value="NmrA_like_SDR_a"/>
    <property type="match status" value="1"/>
</dbReference>
<dbReference type="Proteomes" id="UP000243515">
    <property type="component" value="Unassembled WGS sequence"/>
</dbReference>
<comment type="caution">
    <text evidence="4">The sequence shown here is derived from an EMBL/GenBank/DDBJ whole genome shotgun (WGS) entry which is preliminary data.</text>
</comment>
<dbReference type="InterPro" id="IPR051164">
    <property type="entry name" value="NmrA-like_oxidored"/>
</dbReference>